<feature type="modified residue" description="4-aspartylphosphate" evidence="6">
    <location>
        <position position="57"/>
    </location>
</feature>
<dbReference type="SMART" id="SM00448">
    <property type="entry name" value="REC"/>
    <property type="match status" value="1"/>
</dbReference>
<dbReference type="EMBL" id="WUEY01000007">
    <property type="protein sequence ID" value="NEI71349.1"/>
    <property type="molecule type" value="Genomic_DNA"/>
</dbReference>
<dbReference type="SUPFAM" id="SSF52172">
    <property type="entry name" value="CheY-like"/>
    <property type="match status" value="1"/>
</dbReference>
<evidence type="ECO:0000259" key="7">
    <source>
        <dbReference type="PROSITE" id="PS50043"/>
    </source>
</evidence>
<dbReference type="PANTHER" id="PTHR44688:SF16">
    <property type="entry name" value="DNA-BINDING TRANSCRIPTIONAL ACTIVATOR DEVR_DOSR"/>
    <property type="match status" value="1"/>
</dbReference>
<dbReference type="AlphaFoldDB" id="A0A6L9U7L6"/>
<dbReference type="InterPro" id="IPR036388">
    <property type="entry name" value="WH-like_DNA-bd_sf"/>
</dbReference>
<keyword evidence="5" id="KW-0804">Transcription</keyword>
<protein>
    <submittedName>
        <fullName evidence="9">Response regulator</fullName>
    </submittedName>
</protein>
<evidence type="ECO:0000256" key="4">
    <source>
        <dbReference type="ARBA" id="ARBA00023125"/>
    </source>
</evidence>
<dbReference type="Pfam" id="PF00072">
    <property type="entry name" value="Response_reg"/>
    <property type="match status" value="1"/>
</dbReference>
<feature type="domain" description="Response regulatory" evidence="8">
    <location>
        <begin position="8"/>
        <end position="122"/>
    </location>
</feature>
<dbReference type="Pfam" id="PF00196">
    <property type="entry name" value="GerE"/>
    <property type="match status" value="1"/>
</dbReference>
<reference evidence="9 10" key="1">
    <citation type="submission" date="2019-12" db="EMBL/GenBank/DDBJ databases">
        <title>Rhizobium genotypes associated with high levels of biological nitrogen fixation by grain legumes in a temperate-maritime cropping system.</title>
        <authorList>
            <person name="Maluk M."/>
            <person name="Francesc Ferrando Molina F."/>
            <person name="Lopez Del Egido L."/>
            <person name="Lafos M."/>
            <person name="Langarica-Fuentes A."/>
            <person name="Gebre Yohannes G."/>
            <person name="Young M.W."/>
            <person name="Martin P."/>
            <person name="Gantlett R."/>
            <person name="Kenicer G."/>
            <person name="Hawes C."/>
            <person name="Begg G.S."/>
            <person name="Quilliam R.S."/>
            <person name="Squire G.R."/>
            <person name="Poole P.S."/>
            <person name="Young P.W."/>
            <person name="Iannetta P.M."/>
            <person name="James E.K."/>
        </authorList>
    </citation>
    <scope>NUCLEOTIDE SEQUENCE [LARGE SCALE GENOMIC DNA]</scope>
    <source>
        <strain evidence="9 10">JHI1118</strain>
    </source>
</reference>
<evidence type="ECO:0000256" key="6">
    <source>
        <dbReference type="PROSITE-ProRule" id="PRU00169"/>
    </source>
</evidence>
<gene>
    <name evidence="9" type="ORF">GR212_17360</name>
</gene>
<feature type="domain" description="HTH luxR-type" evidence="7">
    <location>
        <begin position="138"/>
        <end position="203"/>
    </location>
</feature>
<keyword evidence="4" id="KW-0238">DNA-binding</keyword>
<evidence type="ECO:0000259" key="8">
    <source>
        <dbReference type="PROSITE" id="PS50110"/>
    </source>
</evidence>
<evidence type="ECO:0000256" key="5">
    <source>
        <dbReference type="ARBA" id="ARBA00023163"/>
    </source>
</evidence>
<dbReference type="SMART" id="SM00421">
    <property type="entry name" value="HTH_LUXR"/>
    <property type="match status" value="1"/>
</dbReference>
<evidence type="ECO:0000256" key="3">
    <source>
        <dbReference type="ARBA" id="ARBA00023015"/>
    </source>
</evidence>
<proteinExistence type="predicted"/>
<dbReference type="CDD" id="cd17537">
    <property type="entry name" value="REC_FixJ"/>
    <property type="match status" value="1"/>
</dbReference>
<organism evidence="9 10">
    <name type="scientific">Rhizobium lusitanum</name>
    <dbReference type="NCBI Taxonomy" id="293958"/>
    <lineage>
        <taxon>Bacteria</taxon>
        <taxon>Pseudomonadati</taxon>
        <taxon>Pseudomonadota</taxon>
        <taxon>Alphaproteobacteria</taxon>
        <taxon>Hyphomicrobiales</taxon>
        <taxon>Rhizobiaceae</taxon>
        <taxon>Rhizobium/Agrobacterium group</taxon>
        <taxon>Rhizobium</taxon>
    </lineage>
</organism>
<evidence type="ECO:0000256" key="2">
    <source>
        <dbReference type="ARBA" id="ARBA00023012"/>
    </source>
</evidence>
<dbReference type="PANTHER" id="PTHR44688">
    <property type="entry name" value="DNA-BINDING TRANSCRIPTIONAL ACTIVATOR DEVR_DOSR"/>
    <property type="match status" value="1"/>
</dbReference>
<evidence type="ECO:0000256" key="1">
    <source>
        <dbReference type="ARBA" id="ARBA00022553"/>
    </source>
</evidence>
<accession>A0A6L9U7L6</accession>
<dbReference type="RefSeq" id="WP_163987823.1">
    <property type="nucleotide sequence ID" value="NZ_WUEY01000007.1"/>
</dbReference>
<dbReference type="FunFam" id="3.40.50.2300:FF:000018">
    <property type="entry name" value="DNA-binding transcriptional regulator NtrC"/>
    <property type="match status" value="1"/>
</dbReference>
<evidence type="ECO:0000313" key="9">
    <source>
        <dbReference type="EMBL" id="NEI71349.1"/>
    </source>
</evidence>
<name>A0A6L9U7L6_9HYPH</name>
<evidence type="ECO:0000313" key="10">
    <source>
        <dbReference type="Proteomes" id="UP000483035"/>
    </source>
</evidence>
<dbReference type="InterPro" id="IPR000792">
    <property type="entry name" value="Tscrpt_reg_LuxR_C"/>
</dbReference>
<dbReference type="CDD" id="cd06170">
    <property type="entry name" value="LuxR_C_like"/>
    <property type="match status" value="1"/>
</dbReference>
<dbReference type="Gene3D" id="3.40.50.2300">
    <property type="match status" value="1"/>
</dbReference>
<dbReference type="PRINTS" id="PR00038">
    <property type="entry name" value="HTHLUXR"/>
</dbReference>
<dbReference type="GO" id="GO:0000160">
    <property type="term" value="P:phosphorelay signal transduction system"/>
    <property type="evidence" value="ECO:0007669"/>
    <property type="project" value="UniProtKB-KW"/>
</dbReference>
<dbReference type="Gene3D" id="1.10.10.10">
    <property type="entry name" value="Winged helix-like DNA-binding domain superfamily/Winged helix DNA-binding domain"/>
    <property type="match status" value="1"/>
</dbReference>
<dbReference type="GO" id="GO:0003677">
    <property type="term" value="F:DNA binding"/>
    <property type="evidence" value="ECO:0007669"/>
    <property type="project" value="UniProtKB-KW"/>
</dbReference>
<keyword evidence="3" id="KW-0805">Transcription regulation</keyword>
<keyword evidence="2" id="KW-0902">Two-component regulatory system</keyword>
<dbReference type="PROSITE" id="PS50043">
    <property type="entry name" value="HTH_LUXR_2"/>
    <property type="match status" value="1"/>
</dbReference>
<keyword evidence="1 6" id="KW-0597">Phosphoprotein</keyword>
<comment type="caution">
    <text evidence="9">The sequence shown here is derived from an EMBL/GenBank/DDBJ whole genome shotgun (WGS) entry which is preliminary data.</text>
</comment>
<sequence>MQQEQQPTVYVIDDDPSVRDGLDSLLRSVGYDTRGFASPRDFLAYPRSEGPACIVLDVRMPDASGLDFQDELARKGYPIPIVFLTGHGDVPMSVRAMKAGAVEFLLKPFREQDLLDAIRQALEIDRTRLRKQAAAADLQERFATLSPREREVMALVARGLLNKQIAADIGLSEITVKVHRGHVMRKMRADSVADLIRMADSLEMGEATGDGKANSIAPRPR</sequence>
<dbReference type="InterPro" id="IPR011006">
    <property type="entry name" value="CheY-like_superfamily"/>
</dbReference>
<dbReference type="PROSITE" id="PS00622">
    <property type="entry name" value="HTH_LUXR_1"/>
    <property type="match status" value="1"/>
</dbReference>
<dbReference type="GO" id="GO:0006355">
    <property type="term" value="P:regulation of DNA-templated transcription"/>
    <property type="evidence" value="ECO:0007669"/>
    <property type="project" value="InterPro"/>
</dbReference>
<dbReference type="InterPro" id="IPR001789">
    <property type="entry name" value="Sig_transdc_resp-reg_receiver"/>
</dbReference>
<dbReference type="Proteomes" id="UP000483035">
    <property type="component" value="Unassembled WGS sequence"/>
</dbReference>
<dbReference type="PROSITE" id="PS50110">
    <property type="entry name" value="RESPONSE_REGULATORY"/>
    <property type="match status" value="1"/>
</dbReference>